<protein>
    <submittedName>
        <fullName evidence="1">Uncharacterized protein</fullName>
    </submittedName>
</protein>
<gene>
    <name evidence="1" type="ORF">MHIB_22440</name>
</gene>
<dbReference type="EMBL" id="AP022609">
    <property type="protein sequence ID" value="BBZ23826.1"/>
    <property type="molecule type" value="Genomic_DNA"/>
</dbReference>
<name>A0A7I7X2C0_9MYCO</name>
<dbReference type="AlphaFoldDB" id="A0A7I7X2C0"/>
<reference evidence="1 2" key="1">
    <citation type="journal article" date="2019" name="Emerg. Microbes Infect.">
        <title>Comprehensive subspecies identification of 175 nontuberculous mycobacteria species based on 7547 genomic profiles.</title>
        <authorList>
            <person name="Matsumoto Y."/>
            <person name="Kinjo T."/>
            <person name="Motooka D."/>
            <person name="Nabeya D."/>
            <person name="Jung N."/>
            <person name="Uechi K."/>
            <person name="Horii T."/>
            <person name="Iida T."/>
            <person name="Fujita J."/>
            <person name="Nakamura S."/>
        </authorList>
    </citation>
    <scope>NUCLEOTIDE SEQUENCE [LARGE SCALE GENOMIC DNA]</scope>
    <source>
        <strain evidence="1 2">JCM 13571</strain>
    </source>
</reference>
<sequence length="167" mass="15165">MKSLGRLSKAIFAGIGFYAGAVIVSGQAGAVPVRSLPLGGPVCAGGVVALSSADGAAPVAAPVAGAVPIAGPVGAAPGPADATLVSGTEAPCGPAAADLAHLAGPVPMGLPGPVAPIPIAPIPVVPGLPAPVPLVAPGPVGAAAASPIAGLMTDAISAPIGLAGGTK</sequence>
<dbReference type="KEGG" id="mhib:MHIB_22440"/>
<evidence type="ECO:0000313" key="2">
    <source>
        <dbReference type="Proteomes" id="UP000467260"/>
    </source>
</evidence>
<accession>A0A7I7X2C0</accession>
<dbReference type="Proteomes" id="UP000467260">
    <property type="component" value="Chromosome"/>
</dbReference>
<keyword evidence="2" id="KW-1185">Reference proteome</keyword>
<evidence type="ECO:0000313" key="1">
    <source>
        <dbReference type="EMBL" id="BBZ23826.1"/>
    </source>
</evidence>
<proteinExistence type="predicted"/>
<organism evidence="1 2">
    <name type="scientific">Mycolicibacter hiberniae</name>
    <dbReference type="NCBI Taxonomy" id="29314"/>
    <lineage>
        <taxon>Bacteria</taxon>
        <taxon>Bacillati</taxon>
        <taxon>Actinomycetota</taxon>
        <taxon>Actinomycetes</taxon>
        <taxon>Mycobacteriales</taxon>
        <taxon>Mycobacteriaceae</taxon>
        <taxon>Mycolicibacter</taxon>
    </lineage>
</organism>